<dbReference type="Gene3D" id="2.60.40.1590">
    <property type="entry name" value="Peptidoglycan hydrolase domains"/>
    <property type="match status" value="1"/>
</dbReference>
<keyword evidence="1" id="KW-0732">Signal</keyword>
<sequence precursor="true">MSAMRATLFLILFLCPSLLLALPTALPAPGGVAILDLGPSQDAPRAEFDGERVAVVRTENSWRAVVGLPLSLEPGDQRIEVTWPDGRRSRHGFTVLHRDYAESRITIREERMISPGPDDLKRIEADRVRIRAALATWSDATPDFDFAVPSEGRFSSGFGLRRFINDQPRNPHSGLDIAAPVGTPIHAPAPGRVILTGDFFYAGKAVMLDHGHGLLSFYAHLDSIGVEEGQRLERGARLGTMGMTGRVTGPHLHWGVYLNRTPVDPELFFTRP</sequence>
<feature type="chain" id="PRO_5002870506" evidence="1">
    <location>
        <begin position="22"/>
        <end position="272"/>
    </location>
</feature>
<keyword evidence="5" id="KW-1185">Reference proteome</keyword>
<accession>B8GTN0</accession>
<evidence type="ECO:0000259" key="2">
    <source>
        <dbReference type="Pfam" id="PF01551"/>
    </source>
</evidence>
<name>B8GTN0_THISH</name>
<evidence type="ECO:0000313" key="5">
    <source>
        <dbReference type="Proteomes" id="UP000002383"/>
    </source>
</evidence>
<organism evidence="4 5">
    <name type="scientific">Thioalkalivibrio sulfidiphilus (strain HL-EbGR7)</name>
    <dbReference type="NCBI Taxonomy" id="396588"/>
    <lineage>
        <taxon>Bacteria</taxon>
        <taxon>Pseudomonadati</taxon>
        <taxon>Pseudomonadota</taxon>
        <taxon>Gammaproteobacteria</taxon>
        <taxon>Chromatiales</taxon>
        <taxon>Ectothiorhodospiraceae</taxon>
        <taxon>Thioalkalivibrio</taxon>
    </lineage>
</organism>
<dbReference type="InterPro" id="IPR016047">
    <property type="entry name" value="M23ase_b-sheet_dom"/>
</dbReference>
<dbReference type="CDD" id="cd12797">
    <property type="entry name" value="M23_peptidase"/>
    <property type="match status" value="1"/>
</dbReference>
<dbReference type="RefSeq" id="WP_012638603.1">
    <property type="nucleotide sequence ID" value="NC_011901.1"/>
</dbReference>
<dbReference type="Gene3D" id="2.70.70.10">
    <property type="entry name" value="Glucose Permease (Domain IIA)"/>
    <property type="match status" value="1"/>
</dbReference>
<proteinExistence type="predicted"/>
<evidence type="ECO:0000259" key="3">
    <source>
        <dbReference type="Pfam" id="PF18421"/>
    </source>
</evidence>
<dbReference type="SUPFAM" id="SSF51261">
    <property type="entry name" value="Duplicated hybrid motif"/>
    <property type="match status" value="1"/>
</dbReference>
<feature type="domain" description="Peptidase family M23 N-terminal" evidence="3">
    <location>
        <begin position="27"/>
        <end position="95"/>
    </location>
</feature>
<gene>
    <name evidence="4" type="ordered locus">Tgr7_2044</name>
</gene>
<dbReference type="Proteomes" id="UP000002383">
    <property type="component" value="Chromosome"/>
</dbReference>
<evidence type="ECO:0000256" key="1">
    <source>
        <dbReference type="SAM" id="SignalP"/>
    </source>
</evidence>
<dbReference type="HOGENOM" id="CLU_029425_5_5_6"/>
<dbReference type="Pfam" id="PF01551">
    <property type="entry name" value="Peptidase_M23"/>
    <property type="match status" value="1"/>
</dbReference>
<dbReference type="PANTHER" id="PTHR21666">
    <property type="entry name" value="PEPTIDASE-RELATED"/>
    <property type="match status" value="1"/>
</dbReference>
<protein>
    <submittedName>
        <fullName evidence="4">Peptidase M23</fullName>
    </submittedName>
</protein>
<reference evidence="4 5" key="1">
    <citation type="journal article" date="2011" name="Stand. Genomic Sci.">
        <title>Complete genome sequence of 'Thioalkalivibrio sulfidophilus' HL-EbGr7.</title>
        <authorList>
            <person name="Muyzer G."/>
            <person name="Sorokin D.Y."/>
            <person name="Mavromatis K."/>
            <person name="Lapidus A."/>
            <person name="Clum A."/>
            <person name="Ivanova N."/>
            <person name="Pati A."/>
            <person name="d'Haeseleer P."/>
            <person name="Woyke T."/>
            <person name="Kyrpides N.C."/>
        </authorList>
    </citation>
    <scope>NUCLEOTIDE SEQUENCE [LARGE SCALE GENOMIC DNA]</scope>
    <source>
        <strain evidence="4 5">HL-EbGR7</strain>
    </source>
</reference>
<evidence type="ECO:0000313" key="4">
    <source>
        <dbReference type="EMBL" id="ACL73124.1"/>
    </source>
</evidence>
<dbReference type="PANTHER" id="PTHR21666:SF285">
    <property type="entry name" value="M23 FAMILY METALLOPEPTIDASE"/>
    <property type="match status" value="1"/>
</dbReference>
<dbReference type="AlphaFoldDB" id="B8GTN0"/>
<feature type="domain" description="M23ase beta-sheet core" evidence="2">
    <location>
        <begin position="171"/>
        <end position="265"/>
    </location>
</feature>
<dbReference type="eggNOG" id="COG0739">
    <property type="taxonomic scope" value="Bacteria"/>
</dbReference>
<feature type="signal peptide" evidence="1">
    <location>
        <begin position="1"/>
        <end position="21"/>
    </location>
</feature>
<dbReference type="KEGG" id="tgr:Tgr7_2044"/>
<dbReference type="InterPro" id="IPR050570">
    <property type="entry name" value="Cell_wall_metabolism_enzyme"/>
</dbReference>
<dbReference type="InterPro" id="IPR011055">
    <property type="entry name" value="Dup_hybrid_motif"/>
</dbReference>
<dbReference type="GO" id="GO:0004222">
    <property type="term" value="F:metalloendopeptidase activity"/>
    <property type="evidence" value="ECO:0007669"/>
    <property type="project" value="TreeGrafter"/>
</dbReference>
<dbReference type="Pfam" id="PF18421">
    <property type="entry name" value="Peptidase_M23_N"/>
    <property type="match status" value="1"/>
</dbReference>
<dbReference type="STRING" id="396588.Tgr7_2044"/>
<dbReference type="InterPro" id="IPR040487">
    <property type="entry name" value="Peptidase_M23_N"/>
</dbReference>
<dbReference type="EMBL" id="CP001339">
    <property type="protein sequence ID" value="ACL73124.1"/>
    <property type="molecule type" value="Genomic_DNA"/>
</dbReference>